<evidence type="ECO:0000313" key="3">
    <source>
        <dbReference type="EMBL" id="WOZ75550.1"/>
    </source>
</evidence>
<sequence length="62" mass="7079">MSVRKQEFFTTFEQVMDKTALILLLLAVVVLVVGLWSIFSETLWIVASFLETLLYPTISTPE</sequence>
<dbReference type="Proteomes" id="UP000183569">
    <property type="component" value="Unassembled WGS sequence"/>
</dbReference>
<proteinExistence type="predicted"/>
<evidence type="ECO:0000313" key="2">
    <source>
        <dbReference type="EMBL" id="SCX38288.1"/>
    </source>
</evidence>
<reference evidence="3 5" key="2">
    <citation type="submission" date="2023-10" db="EMBL/GenBank/DDBJ databases">
        <title>Genome sequencing of the isolated polysaccharide-producing bacterium Kosakonia sacchari KS2022.</title>
        <authorList>
            <person name="Yi X."/>
        </authorList>
    </citation>
    <scope>NUCLEOTIDE SEQUENCE [LARGE SCALE GENOMIC DNA]</scope>
    <source>
        <strain evidence="3 5">KS2022</strain>
    </source>
</reference>
<feature type="transmembrane region" description="Helical" evidence="1">
    <location>
        <begin position="20"/>
        <end position="39"/>
    </location>
</feature>
<dbReference type="RefSeq" id="WP_017456575.1">
    <property type="nucleotide sequence ID" value="NZ_CP016337.1"/>
</dbReference>
<dbReference type="NCBIfam" id="NF033861">
    <property type="entry name" value="sm_mem_Ecr"/>
    <property type="match status" value="1"/>
</dbReference>
<dbReference type="AlphaFoldDB" id="A0A1G4XC91"/>
<organism evidence="2 4">
    <name type="scientific">Kosakonia sacchari</name>
    <dbReference type="NCBI Taxonomy" id="1158459"/>
    <lineage>
        <taxon>Bacteria</taxon>
        <taxon>Pseudomonadati</taxon>
        <taxon>Pseudomonadota</taxon>
        <taxon>Gammaproteobacteria</taxon>
        <taxon>Enterobacterales</taxon>
        <taxon>Enterobacteriaceae</taxon>
        <taxon>Kosakonia</taxon>
    </lineage>
</organism>
<keyword evidence="1" id="KW-1133">Transmembrane helix</keyword>
<keyword evidence="1" id="KW-0472">Membrane</keyword>
<dbReference type="GeneID" id="28310717"/>
<evidence type="ECO:0000313" key="4">
    <source>
        <dbReference type="Proteomes" id="UP000183569"/>
    </source>
</evidence>
<reference evidence="2 4" key="1">
    <citation type="submission" date="2016-10" db="EMBL/GenBank/DDBJ databases">
        <authorList>
            <person name="Varghese N."/>
            <person name="Submissions S."/>
        </authorList>
    </citation>
    <scope>NUCLEOTIDE SEQUENCE [LARGE SCALE GENOMIC DNA]</scope>
    <source>
        <strain evidence="2 4">CGMCC 1.12102</strain>
    </source>
</reference>
<evidence type="ECO:0000313" key="5">
    <source>
        <dbReference type="Proteomes" id="UP001302368"/>
    </source>
</evidence>
<dbReference type="EMBL" id="CP137744">
    <property type="protein sequence ID" value="WOZ75550.1"/>
    <property type="molecule type" value="Genomic_DNA"/>
</dbReference>
<keyword evidence="5" id="KW-1185">Reference proteome</keyword>
<accession>A0A1G4XC91</accession>
<gene>
    <name evidence="3" type="ORF">Q8Y70_13045</name>
    <name evidence="2" type="ORF">SAMN02927897_00260</name>
</gene>
<keyword evidence="1" id="KW-0812">Transmembrane</keyword>
<dbReference type="EMBL" id="FMUI01000002">
    <property type="protein sequence ID" value="SCX38288.1"/>
    <property type="molecule type" value="Genomic_DNA"/>
</dbReference>
<evidence type="ECO:0000256" key="1">
    <source>
        <dbReference type="SAM" id="Phobius"/>
    </source>
</evidence>
<protein>
    <submittedName>
        <fullName evidence="3">Ecr family regulatory small membrane protein</fullName>
    </submittedName>
</protein>
<dbReference type="Proteomes" id="UP001302368">
    <property type="component" value="Chromosome"/>
</dbReference>
<name>A0A1G4XC91_9ENTR</name>